<dbReference type="InterPro" id="IPR040079">
    <property type="entry name" value="Glutathione_S-Trfase"/>
</dbReference>
<evidence type="ECO:0000313" key="3">
    <source>
        <dbReference type="EMBL" id="GAC32360.1"/>
    </source>
</evidence>
<accession>K7AAG3</accession>
<gene>
    <name evidence="3" type="primary">gst</name>
    <name evidence="3" type="ORF">GPLA_1446</name>
</gene>
<protein>
    <submittedName>
        <fullName evidence="3">Glutathione S-transferase</fullName>
        <ecNumber evidence="3">2.5.1.18</ecNumber>
    </submittedName>
</protein>
<comment type="caution">
    <text evidence="3">The sequence shown here is derived from an EMBL/GenBank/DDBJ whole genome shotgun (WGS) entry which is preliminary data.</text>
</comment>
<feature type="domain" description="GST N-terminal" evidence="1">
    <location>
        <begin position="17"/>
        <end position="96"/>
    </location>
</feature>
<organism evidence="3 4">
    <name type="scientific">Paraglaciecola polaris LMG 21857</name>
    <dbReference type="NCBI Taxonomy" id="1129793"/>
    <lineage>
        <taxon>Bacteria</taxon>
        <taxon>Pseudomonadati</taxon>
        <taxon>Pseudomonadota</taxon>
        <taxon>Gammaproteobacteria</taxon>
        <taxon>Alteromonadales</taxon>
        <taxon>Alteromonadaceae</taxon>
        <taxon>Paraglaciecola</taxon>
    </lineage>
</organism>
<dbReference type="InterPro" id="IPR050983">
    <property type="entry name" value="GST_Omega/HSP26"/>
</dbReference>
<dbReference type="PANTHER" id="PTHR43968:SF6">
    <property type="entry name" value="GLUTATHIONE S-TRANSFERASE OMEGA"/>
    <property type="match status" value="1"/>
</dbReference>
<dbReference type="Gene3D" id="3.40.30.10">
    <property type="entry name" value="Glutaredoxin"/>
    <property type="match status" value="1"/>
</dbReference>
<keyword evidence="4" id="KW-1185">Reference proteome</keyword>
<dbReference type="SFLD" id="SFLDS00019">
    <property type="entry name" value="Glutathione_Transferase_(cytos"/>
    <property type="match status" value="1"/>
</dbReference>
<dbReference type="Pfam" id="PF13417">
    <property type="entry name" value="GST_N_3"/>
    <property type="match status" value="1"/>
</dbReference>
<dbReference type="Gene3D" id="1.20.1050.10">
    <property type="match status" value="1"/>
</dbReference>
<dbReference type="SUPFAM" id="SSF47616">
    <property type="entry name" value="GST C-terminal domain-like"/>
    <property type="match status" value="1"/>
</dbReference>
<dbReference type="STRING" id="1129793.GPLA_1446"/>
<dbReference type="PANTHER" id="PTHR43968">
    <property type="match status" value="1"/>
</dbReference>
<proteinExistence type="predicted"/>
<dbReference type="AlphaFoldDB" id="K7AAG3"/>
<dbReference type="Proteomes" id="UP000006322">
    <property type="component" value="Unassembled WGS sequence"/>
</dbReference>
<dbReference type="EC" id="2.5.1.18" evidence="3"/>
<evidence type="ECO:0000259" key="1">
    <source>
        <dbReference type="PROSITE" id="PS50404"/>
    </source>
</evidence>
<dbReference type="SFLD" id="SFLDG00358">
    <property type="entry name" value="Main_(cytGST)"/>
    <property type="match status" value="1"/>
</dbReference>
<dbReference type="PROSITE" id="PS50405">
    <property type="entry name" value="GST_CTER"/>
    <property type="match status" value="1"/>
</dbReference>
<evidence type="ECO:0000313" key="4">
    <source>
        <dbReference type="Proteomes" id="UP000006322"/>
    </source>
</evidence>
<dbReference type="SUPFAM" id="SSF52833">
    <property type="entry name" value="Thioredoxin-like"/>
    <property type="match status" value="1"/>
</dbReference>
<dbReference type="InterPro" id="IPR036249">
    <property type="entry name" value="Thioredoxin-like_sf"/>
</dbReference>
<dbReference type="PROSITE" id="PS50404">
    <property type="entry name" value="GST_NTER"/>
    <property type="match status" value="1"/>
</dbReference>
<dbReference type="GO" id="GO:0005737">
    <property type="term" value="C:cytoplasm"/>
    <property type="evidence" value="ECO:0007669"/>
    <property type="project" value="TreeGrafter"/>
</dbReference>
<dbReference type="InterPro" id="IPR004045">
    <property type="entry name" value="Glutathione_S-Trfase_N"/>
</dbReference>
<reference evidence="4" key="1">
    <citation type="journal article" date="2014" name="Environ. Microbiol.">
        <title>Comparative genomics of the marine bacterial genus Glaciecola reveals the high degree of genomic diversity and genomic characteristic for cold adaptation.</title>
        <authorList>
            <person name="Qin Q.L."/>
            <person name="Xie B.B."/>
            <person name="Yu Y."/>
            <person name="Shu Y.L."/>
            <person name="Rong J.C."/>
            <person name="Zhang Y.J."/>
            <person name="Zhao D.L."/>
            <person name="Chen X.L."/>
            <person name="Zhang X.Y."/>
            <person name="Chen B."/>
            <person name="Zhou B.C."/>
            <person name="Zhang Y.Z."/>
        </authorList>
    </citation>
    <scope>NUCLEOTIDE SEQUENCE [LARGE SCALE GENOMIC DNA]</scope>
    <source>
        <strain evidence="4">LMG 21857</strain>
    </source>
</reference>
<feature type="domain" description="GST C-terminal" evidence="2">
    <location>
        <begin position="101"/>
        <end position="225"/>
    </location>
</feature>
<dbReference type="GO" id="GO:0004364">
    <property type="term" value="F:glutathione transferase activity"/>
    <property type="evidence" value="ECO:0007669"/>
    <property type="project" value="UniProtKB-EC"/>
</dbReference>
<keyword evidence="3" id="KW-0808">Transferase</keyword>
<dbReference type="InterPro" id="IPR036282">
    <property type="entry name" value="Glutathione-S-Trfase_C_sf"/>
</dbReference>
<sequence length="233" mass="26323">MDSAFSSNKNTEDKGGHMMQLINLDHSPYATRVRILIRKKQLPIDIVAPTLTLKTPEFLAAYPLGKIPLLALDNGQYLPESIAIMEYLEDAFPAHPYRPSEPLAAGQSRVMASFTDTHLAPALLPYFKAMMLPEFTFDQQAQHDVVRTALEKFNQWLIANITLENHQVTLGDMVLAPTFWWVDVTLGLYSNHSITDGLDALNQWWDWVRSDADVQRGINEMASAFTAFQSQRS</sequence>
<dbReference type="EMBL" id="BAER01000037">
    <property type="protein sequence ID" value="GAC32360.1"/>
    <property type="molecule type" value="Genomic_DNA"/>
</dbReference>
<dbReference type="InterPro" id="IPR010987">
    <property type="entry name" value="Glutathione-S-Trfase_C-like"/>
</dbReference>
<evidence type="ECO:0000259" key="2">
    <source>
        <dbReference type="PROSITE" id="PS50405"/>
    </source>
</evidence>
<name>K7AAG3_9ALTE</name>